<gene>
    <name evidence="2" type="ORF">ACFOOL_10595</name>
</gene>
<dbReference type="Proteomes" id="UP001595613">
    <property type="component" value="Unassembled WGS sequence"/>
</dbReference>
<feature type="region of interest" description="Disordered" evidence="1">
    <location>
        <begin position="1"/>
        <end position="39"/>
    </location>
</feature>
<proteinExistence type="predicted"/>
<keyword evidence="3" id="KW-1185">Reference proteome</keyword>
<dbReference type="Pfam" id="PF14384">
    <property type="entry name" value="BrnA_antitoxin"/>
    <property type="match status" value="1"/>
</dbReference>
<evidence type="ECO:0000256" key="1">
    <source>
        <dbReference type="SAM" id="MobiDB-lite"/>
    </source>
</evidence>
<protein>
    <submittedName>
        <fullName evidence="2">BrnA antitoxin family protein</fullName>
    </submittedName>
</protein>
<dbReference type="InterPro" id="IPR025528">
    <property type="entry name" value="BrnA_antitoxin"/>
</dbReference>
<name>A0ABV7X3K6_9HYPH</name>
<organism evidence="2 3">
    <name type="scientific">Devosia honganensis</name>
    <dbReference type="NCBI Taxonomy" id="1610527"/>
    <lineage>
        <taxon>Bacteria</taxon>
        <taxon>Pseudomonadati</taxon>
        <taxon>Pseudomonadota</taxon>
        <taxon>Alphaproteobacteria</taxon>
        <taxon>Hyphomicrobiales</taxon>
        <taxon>Devosiaceae</taxon>
        <taxon>Devosia</taxon>
    </lineage>
</organism>
<comment type="caution">
    <text evidence="2">The sequence shown here is derived from an EMBL/GenBank/DDBJ whole genome shotgun (WGS) entry which is preliminary data.</text>
</comment>
<reference evidence="3" key="1">
    <citation type="journal article" date="2019" name="Int. J. Syst. Evol. Microbiol.">
        <title>The Global Catalogue of Microorganisms (GCM) 10K type strain sequencing project: providing services to taxonomists for standard genome sequencing and annotation.</title>
        <authorList>
            <consortium name="The Broad Institute Genomics Platform"/>
            <consortium name="The Broad Institute Genome Sequencing Center for Infectious Disease"/>
            <person name="Wu L."/>
            <person name="Ma J."/>
        </authorList>
    </citation>
    <scope>NUCLEOTIDE SEQUENCE [LARGE SCALE GENOMIC DNA]</scope>
    <source>
        <strain evidence="3">KCTC 42281</strain>
    </source>
</reference>
<accession>A0ABV7X3K6</accession>
<evidence type="ECO:0000313" key="3">
    <source>
        <dbReference type="Proteomes" id="UP001595613"/>
    </source>
</evidence>
<dbReference type="RefSeq" id="WP_380096963.1">
    <property type="nucleotide sequence ID" value="NZ_JBHRYD010000008.1"/>
</dbReference>
<sequence length="101" mass="11758">MEGIRPGETLDEFEKRVGDDAPEWSEEDFKRARPISDFPQLQEALENARARRGQRGPQRAETKDRVGLRLDREVVDYFRATGPGWQSRINDILIEHVKKHS</sequence>
<dbReference type="EMBL" id="JBHRYD010000008">
    <property type="protein sequence ID" value="MFC3705204.1"/>
    <property type="molecule type" value="Genomic_DNA"/>
</dbReference>
<evidence type="ECO:0000313" key="2">
    <source>
        <dbReference type="EMBL" id="MFC3705204.1"/>
    </source>
</evidence>